<protein>
    <submittedName>
        <fullName evidence="2">Uncharacterized protein</fullName>
    </submittedName>
</protein>
<evidence type="ECO:0000313" key="3">
    <source>
        <dbReference type="Proteomes" id="UP000799438"/>
    </source>
</evidence>
<feature type="compositionally biased region" description="Polar residues" evidence="1">
    <location>
        <begin position="70"/>
        <end position="80"/>
    </location>
</feature>
<dbReference type="AlphaFoldDB" id="A0A6A6BN40"/>
<feature type="compositionally biased region" description="Basic residues" evidence="1">
    <location>
        <begin position="89"/>
        <end position="99"/>
    </location>
</feature>
<accession>A0A6A6BN40</accession>
<keyword evidence="3" id="KW-1185">Reference proteome</keyword>
<evidence type="ECO:0000256" key="1">
    <source>
        <dbReference type="SAM" id="MobiDB-lite"/>
    </source>
</evidence>
<dbReference type="GeneID" id="54297619"/>
<organism evidence="2 3">
    <name type="scientific">Aplosporella prunicola CBS 121167</name>
    <dbReference type="NCBI Taxonomy" id="1176127"/>
    <lineage>
        <taxon>Eukaryota</taxon>
        <taxon>Fungi</taxon>
        <taxon>Dikarya</taxon>
        <taxon>Ascomycota</taxon>
        <taxon>Pezizomycotina</taxon>
        <taxon>Dothideomycetes</taxon>
        <taxon>Dothideomycetes incertae sedis</taxon>
        <taxon>Botryosphaeriales</taxon>
        <taxon>Aplosporellaceae</taxon>
        <taxon>Aplosporella</taxon>
    </lineage>
</organism>
<feature type="region of interest" description="Disordered" evidence="1">
    <location>
        <begin position="1"/>
        <end position="99"/>
    </location>
</feature>
<dbReference type="Proteomes" id="UP000799438">
    <property type="component" value="Unassembled WGS sequence"/>
</dbReference>
<proteinExistence type="predicted"/>
<evidence type="ECO:0000313" key="2">
    <source>
        <dbReference type="EMBL" id="KAF2144247.1"/>
    </source>
</evidence>
<dbReference type="RefSeq" id="XP_033399959.1">
    <property type="nucleotide sequence ID" value="XM_033540123.1"/>
</dbReference>
<gene>
    <name evidence="2" type="ORF">K452DRAFT_285491</name>
</gene>
<reference evidence="2" key="1">
    <citation type="journal article" date="2020" name="Stud. Mycol.">
        <title>101 Dothideomycetes genomes: a test case for predicting lifestyles and emergence of pathogens.</title>
        <authorList>
            <person name="Haridas S."/>
            <person name="Albert R."/>
            <person name="Binder M."/>
            <person name="Bloem J."/>
            <person name="Labutti K."/>
            <person name="Salamov A."/>
            <person name="Andreopoulos B."/>
            <person name="Baker S."/>
            <person name="Barry K."/>
            <person name="Bills G."/>
            <person name="Bluhm B."/>
            <person name="Cannon C."/>
            <person name="Castanera R."/>
            <person name="Culley D."/>
            <person name="Daum C."/>
            <person name="Ezra D."/>
            <person name="Gonzalez J."/>
            <person name="Henrissat B."/>
            <person name="Kuo A."/>
            <person name="Liang C."/>
            <person name="Lipzen A."/>
            <person name="Lutzoni F."/>
            <person name="Magnuson J."/>
            <person name="Mondo S."/>
            <person name="Nolan M."/>
            <person name="Ohm R."/>
            <person name="Pangilinan J."/>
            <person name="Park H.-J."/>
            <person name="Ramirez L."/>
            <person name="Alfaro M."/>
            <person name="Sun H."/>
            <person name="Tritt A."/>
            <person name="Yoshinaga Y."/>
            <person name="Zwiers L.-H."/>
            <person name="Turgeon B."/>
            <person name="Goodwin S."/>
            <person name="Spatafora J."/>
            <person name="Crous P."/>
            <person name="Grigoriev I."/>
        </authorList>
    </citation>
    <scope>NUCLEOTIDE SEQUENCE</scope>
    <source>
        <strain evidence="2">CBS 121167</strain>
    </source>
</reference>
<feature type="compositionally biased region" description="Polar residues" evidence="1">
    <location>
        <begin position="1"/>
        <end position="12"/>
    </location>
</feature>
<name>A0A6A6BN40_9PEZI</name>
<sequence>MPGQTSSRQLSDSADDHTDPKDHPPVESRDDVSTDSSHPEFPEKGCQRPHPPVSVRKKNAPHEPPHVRAQTLNAQKQPHVSTRPPDPRKRGRFPRSHLV</sequence>
<feature type="compositionally biased region" description="Basic and acidic residues" evidence="1">
    <location>
        <begin position="14"/>
        <end position="46"/>
    </location>
</feature>
<dbReference type="EMBL" id="ML995480">
    <property type="protein sequence ID" value="KAF2144247.1"/>
    <property type="molecule type" value="Genomic_DNA"/>
</dbReference>